<organism evidence="2 3">
    <name type="scientific">Flavihumibacter stibioxidans</name>
    <dbReference type="NCBI Taxonomy" id="1834163"/>
    <lineage>
        <taxon>Bacteria</taxon>
        <taxon>Pseudomonadati</taxon>
        <taxon>Bacteroidota</taxon>
        <taxon>Chitinophagia</taxon>
        <taxon>Chitinophagales</taxon>
        <taxon>Chitinophagaceae</taxon>
        <taxon>Flavihumibacter</taxon>
    </lineage>
</organism>
<sequence length="389" mass="44313">MIITNIGQRSVGGFERVEADVIWEQKERDPLRFFVETPEQYGDAIWADPNAFLVAAYLAAWHVGEERIQIDQPICPFTFQHLKLVVPILKSWYNDVPYDAPVVEPLAGFKVRDFGAKESVGLLSCGIDSLATLRWNKLNIPDEHPLAIRAGMTIGYHNNTEFEPDRVQKLIKGRYDAAKTVADDCGIELIPALTNIKFLDRDGWFYTYKSLGAQRSAVAAFFSRRFHSAYIATNHTPSSMYPWGSHPLLDQYYSSGHFRIIHHGVELTRLEKVGLVGDWPVGLNNIRVCQNDDEGSYNCGSCEKCILTMCELEVHDRLKHSAAFPLDEITPELLESINTYDMIYNDFQLEFYGEMIPHLEKKDRNDLAEVLSGIIRTYREKVNSNSLSQ</sequence>
<dbReference type="EMBL" id="MBUA01000023">
    <property type="protein sequence ID" value="MBC6491725.1"/>
    <property type="molecule type" value="Genomic_DNA"/>
</dbReference>
<comment type="caution">
    <text evidence="2">The sequence shown here is derived from an EMBL/GenBank/DDBJ whole genome shotgun (WGS) entry which is preliminary data.</text>
</comment>
<protein>
    <recommendedName>
        <fullName evidence="1">C2H2-type domain-containing protein</fullName>
    </recommendedName>
</protein>
<feature type="domain" description="C2H2-type" evidence="1">
    <location>
        <begin position="297"/>
        <end position="325"/>
    </location>
</feature>
<proteinExistence type="predicted"/>
<keyword evidence="3" id="KW-1185">Reference proteome</keyword>
<gene>
    <name evidence="2" type="ORF">BC349_11750</name>
</gene>
<evidence type="ECO:0000313" key="3">
    <source>
        <dbReference type="Proteomes" id="UP000765802"/>
    </source>
</evidence>
<name>A0ABR7MAH5_9BACT</name>
<evidence type="ECO:0000259" key="1">
    <source>
        <dbReference type="PROSITE" id="PS50157"/>
    </source>
</evidence>
<dbReference type="RefSeq" id="WP_187257045.1">
    <property type="nucleotide sequence ID" value="NZ_JBHULF010000007.1"/>
</dbReference>
<dbReference type="InterPro" id="IPR013087">
    <property type="entry name" value="Znf_C2H2_type"/>
</dbReference>
<evidence type="ECO:0000313" key="2">
    <source>
        <dbReference type="EMBL" id="MBC6491725.1"/>
    </source>
</evidence>
<accession>A0ABR7MAH5</accession>
<reference evidence="2 3" key="1">
    <citation type="submission" date="2016-07" db="EMBL/GenBank/DDBJ databases">
        <title>Genome analysis of Flavihumibacter stibioxidans YS-17.</title>
        <authorList>
            <person name="Shi K."/>
            <person name="Han Y."/>
            <person name="Wang G."/>
        </authorList>
    </citation>
    <scope>NUCLEOTIDE SEQUENCE [LARGE SCALE GENOMIC DNA]</scope>
    <source>
        <strain evidence="2 3">YS-17</strain>
    </source>
</reference>
<dbReference type="PROSITE" id="PS00028">
    <property type="entry name" value="ZINC_FINGER_C2H2_1"/>
    <property type="match status" value="1"/>
</dbReference>
<dbReference type="Proteomes" id="UP000765802">
    <property type="component" value="Unassembled WGS sequence"/>
</dbReference>
<dbReference type="PROSITE" id="PS50157">
    <property type="entry name" value="ZINC_FINGER_C2H2_2"/>
    <property type="match status" value="1"/>
</dbReference>